<dbReference type="SUPFAM" id="SSF48008">
    <property type="entry name" value="GntR ligand-binding domain-like"/>
    <property type="match status" value="1"/>
</dbReference>
<dbReference type="AlphaFoldDB" id="A0A4D8PRX1"/>
<sequence>MPTVEDQLELVRSKTLATLVQERIVRMVREGELISGDKLVETTFTAKLNVNRAAVREAFRGLEEAGLVKLEKNRGVFVRDFLPREAIELYEMRACLEEMGARRLAGTITDAQLAELKDINGRLLICARNKDIESYYPLNIEFHDRMIEMTEHNVLQETYRRLVDRMHLLRRRGYETGDGLIESNDEHDAVLEALAERDVERTAAAARVHVMKGMQRYVAVLRD</sequence>
<name>A0A4D8PRX1_9PROT</name>
<dbReference type="EMBL" id="CP032326">
    <property type="protein sequence ID" value="QCO00071.1"/>
    <property type="molecule type" value="Genomic_DNA"/>
</dbReference>
<proteinExistence type="predicted"/>
<dbReference type="SMART" id="SM00895">
    <property type="entry name" value="FCD"/>
    <property type="match status" value="1"/>
</dbReference>
<evidence type="ECO:0000259" key="4">
    <source>
        <dbReference type="PROSITE" id="PS50949"/>
    </source>
</evidence>
<protein>
    <submittedName>
        <fullName evidence="5">FCD domain-containing protein</fullName>
    </submittedName>
</protein>
<dbReference type="PROSITE" id="PS50949">
    <property type="entry name" value="HTH_GNTR"/>
    <property type="match status" value="1"/>
</dbReference>
<keyword evidence="5" id="KW-0614">Plasmid</keyword>
<geneLocation type="plasmid" evidence="5 6">
    <name>p5</name>
</geneLocation>
<dbReference type="PANTHER" id="PTHR43537">
    <property type="entry name" value="TRANSCRIPTIONAL REGULATOR, GNTR FAMILY"/>
    <property type="match status" value="1"/>
</dbReference>
<dbReference type="InterPro" id="IPR011711">
    <property type="entry name" value="GntR_C"/>
</dbReference>
<dbReference type="PANTHER" id="PTHR43537:SF51">
    <property type="entry name" value="HTH-TYPE TRANSCRIPTIONAL REGULATOR LGOR-RELATED"/>
    <property type="match status" value="1"/>
</dbReference>
<evidence type="ECO:0000256" key="1">
    <source>
        <dbReference type="ARBA" id="ARBA00023015"/>
    </source>
</evidence>
<dbReference type="KEGG" id="aare:D3093_32935"/>
<evidence type="ECO:0000313" key="5">
    <source>
        <dbReference type="EMBL" id="QCO00071.1"/>
    </source>
</evidence>
<dbReference type="Gene3D" id="1.20.120.530">
    <property type="entry name" value="GntR ligand-binding domain-like"/>
    <property type="match status" value="1"/>
</dbReference>
<dbReference type="Gene3D" id="1.10.10.10">
    <property type="entry name" value="Winged helix-like DNA-binding domain superfamily/Winged helix DNA-binding domain"/>
    <property type="match status" value="1"/>
</dbReference>
<evidence type="ECO:0000313" key="6">
    <source>
        <dbReference type="Proteomes" id="UP000298595"/>
    </source>
</evidence>
<reference evidence="5 6" key="1">
    <citation type="submission" date="2018-09" db="EMBL/GenBank/DDBJ databases">
        <title>Whole genome based analysis of evolution and adaptive divergence in Indian and Brazilian strains of Azospirillum brasilense.</title>
        <authorList>
            <person name="Singh C."/>
            <person name="Tripathi A.K."/>
        </authorList>
    </citation>
    <scope>NUCLEOTIDE SEQUENCE [LARGE SCALE GENOMIC DNA]</scope>
    <source>
        <strain evidence="5 6">MTCC4035</strain>
        <plasmid evidence="5 6">p5</plasmid>
    </source>
</reference>
<keyword evidence="2" id="KW-0238">DNA-binding</keyword>
<dbReference type="InterPro" id="IPR036388">
    <property type="entry name" value="WH-like_DNA-bd_sf"/>
</dbReference>
<evidence type="ECO:0000256" key="2">
    <source>
        <dbReference type="ARBA" id="ARBA00023125"/>
    </source>
</evidence>
<feature type="domain" description="HTH gntR-type" evidence="4">
    <location>
        <begin position="14"/>
        <end position="81"/>
    </location>
</feature>
<dbReference type="InterPro" id="IPR036390">
    <property type="entry name" value="WH_DNA-bd_sf"/>
</dbReference>
<keyword evidence="1" id="KW-0805">Transcription regulation</keyword>
<accession>A0A4D8PRX1</accession>
<dbReference type="InterPro" id="IPR008920">
    <property type="entry name" value="TF_FadR/GntR_C"/>
</dbReference>
<dbReference type="SMART" id="SM00345">
    <property type="entry name" value="HTH_GNTR"/>
    <property type="match status" value="1"/>
</dbReference>
<dbReference type="InterPro" id="IPR000524">
    <property type="entry name" value="Tscrpt_reg_HTH_GntR"/>
</dbReference>
<dbReference type="Pfam" id="PF07729">
    <property type="entry name" value="FCD"/>
    <property type="match status" value="1"/>
</dbReference>
<organism evidence="5 6">
    <name type="scientific">Azospirillum argentinense</name>
    <dbReference type="NCBI Taxonomy" id="2970906"/>
    <lineage>
        <taxon>Bacteria</taxon>
        <taxon>Pseudomonadati</taxon>
        <taxon>Pseudomonadota</taxon>
        <taxon>Alphaproteobacteria</taxon>
        <taxon>Rhodospirillales</taxon>
        <taxon>Azospirillaceae</taxon>
        <taxon>Azospirillum</taxon>
    </lineage>
</organism>
<dbReference type="Pfam" id="PF00392">
    <property type="entry name" value="GntR"/>
    <property type="match status" value="1"/>
</dbReference>
<dbReference type="Proteomes" id="UP000298595">
    <property type="component" value="Plasmid p5"/>
</dbReference>
<dbReference type="GO" id="GO:0003700">
    <property type="term" value="F:DNA-binding transcription factor activity"/>
    <property type="evidence" value="ECO:0007669"/>
    <property type="project" value="InterPro"/>
</dbReference>
<evidence type="ECO:0000256" key="3">
    <source>
        <dbReference type="ARBA" id="ARBA00023163"/>
    </source>
</evidence>
<dbReference type="RefSeq" id="WP_137118785.1">
    <property type="nucleotide sequence ID" value="NZ_CP032326.1"/>
</dbReference>
<dbReference type="GO" id="GO:0003677">
    <property type="term" value="F:DNA binding"/>
    <property type="evidence" value="ECO:0007669"/>
    <property type="project" value="UniProtKB-KW"/>
</dbReference>
<dbReference type="SUPFAM" id="SSF46785">
    <property type="entry name" value="Winged helix' DNA-binding domain"/>
    <property type="match status" value="1"/>
</dbReference>
<gene>
    <name evidence="5" type="ORF">D3093_32935</name>
</gene>
<keyword evidence="3" id="KW-0804">Transcription</keyword>